<reference evidence="2" key="2">
    <citation type="journal article" date="2015" name="Data Brief">
        <title>Shoot transcriptome of the giant reed, Arundo donax.</title>
        <authorList>
            <person name="Barrero R.A."/>
            <person name="Guerrero F.D."/>
            <person name="Moolhuijzen P."/>
            <person name="Goolsby J.A."/>
            <person name="Tidwell J."/>
            <person name="Bellgard S.E."/>
            <person name="Bellgard M.I."/>
        </authorList>
    </citation>
    <scope>NUCLEOTIDE SEQUENCE</scope>
    <source>
        <tissue evidence="2">Shoot tissue taken approximately 20 cm above the soil surface</tissue>
    </source>
</reference>
<proteinExistence type="predicted"/>
<organism evidence="2">
    <name type="scientific">Arundo donax</name>
    <name type="common">Giant reed</name>
    <name type="synonym">Donax arundinaceus</name>
    <dbReference type="NCBI Taxonomy" id="35708"/>
    <lineage>
        <taxon>Eukaryota</taxon>
        <taxon>Viridiplantae</taxon>
        <taxon>Streptophyta</taxon>
        <taxon>Embryophyta</taxon>
        <taxon>Tracheophyta</taxon>
        <taxon>Spermatophyta</taxon>
        <taxon>Magnoliopsida</taxon>
        <taxon>Liliopsida</taxon>
        <taxon>Poales</taxon>
        <taxon>Poaceae</taxon>
        <taxon>PACMAD clade</taxon>
        <taxon>Arundinoideae</taxon>
        <taxon>Arundineae</taxon>
        <taxon>Arundo</taxon>
    </lineage>
</organism>
<reference evidence="2" key="1">
    <citation type="submission" date="2014-09" db="EMBL/GenBank/DDBJ databases">
        <authorList>
            <person name="Magalhaes I.L.F."/>
            <person name="Oliveira U."/>
            <person name="Santos F.R."/>
            <person name="Vidigal T.H.D.A."/>
            <person name="Brescovit A.D."/>
            <person name="Santos A.J."/>
        </authorList>
    </citation>
    <scope>NUCLEOTIDE SEQUENCE</scope>
    <source>
        <tissue evidence="2">Shoot tissue taken approximately 20 cm above the soil surface</tissue>
    </source>
</reference>
<dbReference type="EMBL" id="GBRH01267937">
    <property type="protein sequence ID" value="JAD29958.1"/>
    <property type="molecule type" value="Transcribed_RNA"/>
</dbReference>
<protein>
    <submittedName>
        <fullName evidence="2">Uncharacterized protein</fullName>
    </submittedName>
</protein>
<evidence type="ECO:0000313" key="2">
    <source>
        <dbReference type="EMBL" id="JAD29958.1"/>
    </source>
</evidence>
<evidence type="ECO:0000256" key="1">
    <source>
        <dbReference type="SAM" id="MobiDB-lite"/>
    </source>
</evidence>
<dbReference type="AlphaFoldDB" id="A0A0A8YWY6"/>
<name>A0A0A8YWY6_ARUDO</name>
<feature type="region of interest" description="Disordered" evidence="1">
    <location>
        <begin position="1"/>
        <end position="74"/>
    </location>
</feature>
<feature type="compositionally biased region" description="Low complexity" evidence="1">
    <location>
        <begin position="32"/>
        <end position="49"/>
    </location>
</feature>
<accession>A0A0A8YWY6</accession>
<sequence>MASSSPTAQGPLDSTALSSSLVPGGKNLLPPSSNHASGTGSAAGSASSKRSMRAKSKTCQSRRREAPGRGASRG</sequence>